<sequence>MSESAKAVERTSYLDYVNALSLQEALWWFIENGHEDLPGRSEIFFSLRERMRAARSAVLHATSAARRIAGLLTESTGPVLDSVVHDECSAYATVINNGGTESQVQYLLSNGWAEAMILREVGADQATDHSLPRP</sequence>
<protein>
    <submittedName>
        <fullName evidence="1">Uncharacterized protein</fullName>
    </submittedName>
</protein>
<evidence type="ECO:0000313" key="2">
    <source>
        <dbReference type="Proteomes" id="UP000245712"/>
    </source>
</evidence>
<reference evidence="1 2" key="1">
    <citation type="submission" date="2018-05" db="EMBL/GenBank/DDBJ databases">
        <title>Genomic Encyclopedia of Type Strains, Phase IV (KMG-V): Genome sequencing to study the core and pangenomes of soil and plant-associated prokaryotes.</title>
        <authorList>
            <person name="Whitman W."/>
        </authorList>
    </citation>
    <scope>NUCLEOTIDE SEQUENCE [LARGE SCALE GENOMIC DNA]</scope>
    <source>
        <strain evidence="1 2">SCZa-39</strain>
    </source>
</reference>
<name>A0ABX5KSV6_9BURK</name>
<comment type="caution">
    <text evidence="1">The sequence shown here is derived from an EMBL/GenBank/DDBJ whole genome shotgun (WGS) entry which is preliminary data.</text>
</comment>
<dbReference type="RefSeq" id="WP_116610213.1">
    <property type="nucleotide sequence ID" value="NZ_QEOB01000003.1"/>
</dbReference>
<proteinExistence type="predicted"/>
<gene>
    <name evidence="1" type="ORF">C7402_103275</name>
</gene>
<evidence type="ECO:0000313" key="1">
    <source>
        <dbReference type="EMBL" id="PVX85698.1"/>
    </source>
</evidence>
<organism evidence="1 2">
    <name type="scientific">Paraburkholderia unamae</name>
    <dbReference type="NCBI Taxonomy" id="219649"/>
    <lineage>
        <taxon>Bacteria</taxon>
        <taxon>Pseudomonadati</taxon>
        <taxon>Pseudomonadota</taxon>
        <taxon>Betaproteobacteria</taxon>
        <taxon>Burkholderiales</taxon>
        <taxon>Burkholderiaceae</taxon>
        <taxon>Paraburkholderia</taxon>
    </lineage>
</organism>
<keyword evidence="2" id="KW-1185">Reference proteome</keyword>
<dbReference type="EMBL" id="QEOB01000003">
    <property type="protein sequence ID" value="PVX85698.1"/>
    <property type="molecule type" value="Genomic_DNA"/>
</dbReference>
<dbReference type="Proteomes" id="UP000245712">
    <property type="component" value="Unassembled WGS sequence"/>
</dbReference>
<accession>A0ABX5KSV6</accession>